<dbReference type="EMBL" id="CP047650">
    <property type="protein sequence ID" value="QHJ00861.1"/>
    <property type="molecule type" value="Genomic_DNA"/>
</dbReference>
<dbReference type="KEGG" id="xyk:GT347_24460"/>
<proteinExistence type="predicted"/>
<gene>
    <name evidence="2" type="ORF">GT347_24460</name>
</gene>
<evidence type="ECO:0000256" key="1">
    <source>
        <dbReference type="SAM" id="MobiDB-lite"/>
    </source>
</evidence>
<protein>
    <submittedName>
        <fullName evidence="2">Uncharacterized protein</fullName>
    </submittedName>
</protein>
<feature type="region of interest" description="Disordered" evidence="1">
    <location>
        <begin position="127"/>
        <end position="146"/>
    </location>
</feature>
<dbReference type="AlphaFoldDB" id="A0A857JA22"/>
<keyword evidence="3" id="KW-1185">Reference proteome</keyword>
<accession>A0A857JA22</accession>
<evidence type="ECO:0000313" key="2">
    <source>
        <dbReference type="EMBL" id="QHJ00861.1"/>
    </source>
</evidence>
<name>A0A857JA22_9BURK</name>
<sequence length="146" mass="16141">MYLFERRITARRASDFQPAATQGWPASERRRRDRRAAAHRRAVQILSLNSPLFAQGLAIRITKVNYVLEADHFTWHAQVNIGEVNGFLGGSGQMRHEAADPAPYITLALLEKLREWLLVLGDPAPVAHQTASGTRSADTEGAGLQA</sequence>
<evidence type="ECO:0000313" key="3">
    <source>
        <dbReference type="Proteomes" id="UP000464787"/>
    </source>
</evidence>
<organism evidence="2 3">
    <name type="scientific">Xylophilus rhododendri</name>
    <dbReference type="NCBI Taxonomy" id="2697032"/>
    <lineage>
        <taxon>Bacteria</taxon>
        <taxon>Pseudomonadati</taxon>
        <taxon>Pseudomonadota</taxon>
        <taxon>Betaproteobacteria</taxon>
        <taxon>Burkholderiales</taxon>
        <taxon>Xylophilus</taxon>
    </lineage>
</organism>
<dbReference type="Proteomes" id="UP000464787">
    <property type="component" value="Chromosome"/>
</dbReference>
<reference evidence="2 3" key="1">
    <citation type="submission" date="2020-01" db="EMBL/GenBank/DDBJ databases">
        <title>Genome sequencing of strain KACC 21265.</title>
        <authorList>
            <person name="Heo J."/>
            <person name="Kim S.-J."/>
            <person name="Kim J.-S."/>
            <person name="Hong S.-B."/>
            <person name="Kwon S.-W."/>
        </authorList>
    </citation>
    <scope>NUCLEOTIDE SEQUENCE [LARGE SCALE GENOMIC DNA]</scope>
    <source>
        <strain evidence="2 3">KACC 21265</strain>
    </source>
</reference>